<gene>
    <name evidence="2" type="ORF">ACFP3U_04865</name>
</gene>
<organism evidence="2 3">
    <name type="scientific">Kitasatospora misakiensis</name>
    <dbReference type="NCBI Taxonomy" id="67330"/>
    <lineage>
        <taxon>Bacteria</taxon>
        <taxon>Bacillati</taxon>
        <taxon>Actinomycetota</taxon>
        <taxon>Actinomycetes</taxon>
        <taxon>Kitasatosporales</taxon>
        <taxon>Streptomycetaceae</taxon>
        <taxon>Kitasatospora</taxon>
    </lineage>
</organism>
<dbReference type="Proteomes" id="UP001595975">
    <property type="component" value="Unassembled WGS sequence"/>
</dbReference>
<keyword evidence="3" id="KW-1185">Reference proteome</keyword>
<evidence type="ECO:0000259" key="1">
    <source>
        <dbReference type="Pfam" id="PF04149"/>
    </source>
</evidence>
<feature type="domain" description="DUF397" evidence="1">
    <location>
        <begin position="24"/>
        <end position="76"/>
    </location>
</feature>
<dbReference type="InterPro" id="IPR007278">
    <property type="entry name" value="DUF397"/>
</dbReference>
<proteinExistence type="predicted"/>
<dbReference type="EMBL" id="JBHSOF010000003">
    <property type="protein sequence ID" value="MFC5662309.1"/>
    <property type="molecule type" value="Genomic_DNA"/>
</dbReference>
<comment type="caution">
    <text evidence="2">The sequence shown here is derived from an EMBL/GenBank/DDBJ whole genome shotgun (WGS) entry which is preliminary data.</text>
</comment>
<evidence type="ECO:0000313" key="2">
    <source>
        <dbReference type="EMBL" id="MFC5662309.1"/>
    </source>
</evidence>
<accession>A0ABW0WZE5</accession>
<evidence type="ECO:0000313" key="3">
    <source>
        <dbReference type="Proteomes" id="UP001595975"/>
    </source>
</evidence>
<sequence length="78" mass="8305">MSSDLVWFKSSHSSNEGGACVEIAWRKSSYCGDAGGDCVEVAESMAAVLVRDSKDKSGPHLAFSPSAWQSFVDFARSA</sequence>
<protein>
    <submittedName>
        <fullName evidence="2">DUF397 domain-containing protein</fullName>
    </submittedName>
</protein>
<feature type="domain" description="DUF397" evidence="1">
    <location>
        <begin position="5"/>
        <end position="23"/>
    </location>
</feature>
<dbReference type="Pfam" id="PF04149">
    <property type="entry name" value="DUF397"/>
    <property type="match status" value="2"/>
</dbReference>
<name>A0ABW0WZE5_9ACTN</name>
<dbReference type="RefSeq" id="WP_380223905.1">
    <property type="nucleotide sequence ID" value="NZ_JBHSOF010000003.1"/>
</dbReference>
<reference evidence="3" key="1">
    <citation type="journal article" date="2019" name="Int. J. Syst. Evol. Microbiol.">
        <title>The Global Catalogue of Microorganisms (GCM) 10K type strain sequencing project: providing services to taxonomists for standard genome sequencing and annotation.</title>
        <authorList>
            <consortium name="The Broad Institute Genomics Platform"/>
            <consortium name="The Broad Institute Genome Sequencing Center for Infectious Disease"/>
            <person name="Wu L."/>
            <person name="Ma J."/>
        </authorList>
    </citation>
    <scope>NUCLEOTIDE SEQUENCE [LARGE SCALE GENOMIC DNA]</scope>
    <source>
        <strain evidence="3">CGMCC 4.1437</strain>
    </source>
</reference>